<dbReference type="InterPro" id="IPR041489">
    <property type="entry name" value="PDZ_6"/>
</dbReference>
<evidence type="ECO:0000256" key="8">
    <source>
        <dbReference type="ARBA" id="ARBA00022989"/>
    </source>
</evidence>
<dbReference type="Pfam" id="PF17820">
    <property type="entry name" value="PDZ_6"/>
    <property type="match status" value="1"/>
</dbReference>
<evidence type="ECO:0000256" key="5">
    <source>
        <dbReference type="ARBA" id="ARBA00022692"/>
    </source>
</evidence>
<keyword evidence="10 11" id="KW-0472">Membrane</keyword>
<keyword evidence="4 12" id="KW-0645">Protease</keyword>
<dbReference type="Pfam" id="PF02163">
    <property type="entry name" value="Peptidase_M50"/>
    <property type="match status" value="1"/>
</dbReference>
<evidence type="ECO:0000256" key="6">
    <source>
        <dbReference type="ARBA" id="ARBA00022801"/>
    </source>
</evidence>
<comment type="cofactor">
    <cofactor evidence="1 11">
        <name>Zn(2+)</name>
        <dbReference type="ChEBI" id="CHEBI:29105"/>
    </cofactor>
</comment>
<keyword evidence="8 11" id="KW-1133">Transmembrane helix</keyword>
<gene>
    <name evidence="12" type="ORF">WM2015_435</name>
</gene>
<proteinExistence type="inferred from homology"/>
<keyword evidence="7 11" id="KW-0862">Zinc</keyword>
<name>A0A0K0XT68_9GAMM</name>
<feature type="transmembrane region" description="Helical" evidence="11">
    <location>
        <begin position="383"/>
        <end position="412"/>
    </location>
</feature>
<feature type="transmembrane region" description="Helical" evidence="11">
    <location>
        <begin position="433"/>
        <end position="455"/>
    </location>
</feature>
<evidence type="ECO:0000256" key="3">
    <source>
        <dbReference type="ARBA" id="ARBA00007931"/>
    </source>
</evidence>
<comment type="similarity">
    <text evidence="3 11">Belongs to the peptidase M50B family.</text>
</comment>
<reference evidence="12 13" key="1">
    <citation type="submission" date="2015-07" db="EMBL/GenBank/DDBJ databases">
        <authorList>
            <person name="Noorani M."/>
        </authorList>
    </citation>
    <scope>NUCLEOTIDE SEQUENCE [LARGE SCALE GENOMIC DNA]</scope>
    <source>
        <strain evidence="12 13">KCTC 42284</strain>
    </source>
</reference>
<keyword evidence="9 11" id="KW-0482">Metalloprotease</keyword>
<keyword evidence="6 11" id="KW-0378">Hydrolase</keyword>
<comment type="subcellular location">
    <subcellularLocation>
        <location evidence="2">Membrane</location>
        <topology evidence="2">Multi-pass membrane protein</topology>
    </subcellularLocation>
</comment>
<accession>A0A0K0XT68</accession>
<dbReference type="SMART" id="SM00228">
    <property type="entry name" value="PDZ"/>
    <property type="match status" value="2"/>
</dbReference>
<dbReference type="GO" id="GO:0016020">
    <property type="term" value="C:membrane"/>
    <property type="evidence" value="ECO:0007669"/>
    <property type="project" value="UniProtKB-SubCell"/>
</dbReference>
<dbReference type="InterPro" id="IPR001478">
    <property type="entry name" value="PDZ"/>
</dbReference>
<keyword evidence="13" id="KW-1185">Reference proteome</keyword>
<dbReference type="InterPro" id="IPR036034">
    <property type="entry name" value="PDZ_sf"/>
</dbReference>
<evidence type="ECO:0000256" key="2">
    <source>
        <dbReference type="ARBA" id="ARBA00004141"/>
    </source>
</evidence>
<dbReference type="GO" id="GO:0046872">
    <property type="term" value="F:metal ion binding"/>
    <property type="evidence" value="ECO:0007669"/>
    <property type="project" value="UniProtKB-KW"/>
</dbReference>
<dbReference type="SUPFAM" id="SSF50156">
    <property type="entry name" value="PDZ domain-like"/>
    <property type="match status" value="2"/>
</dbReference>
<dbReference type="InterPro" id="IPR008915">
    <property type="entry name" value="Peptidase_M50"/>
</dbReference>
<feature type="transmembrane region" description="Helical" evidence="11">
    <location>
        <begin position="6"/>
        <end position="28"/>
    </location>
</feature>
<dbReference type="GO" id="GO:0006508">
    <property type="term" value="P:proteolysis"/>
    <property type="evidence" value="ECO:0007669"/>
    <property type="project" value="UniProtKB-KW"/>
</dbReference>
<evidence type="ECO:0000256" key="9">
    <source>
        <dbReference type="ARBA" id="ARBA00023049"/>
    </source>
</evidence>
<evidence type="ECO:0000256" key="4">
    <source>
        <dbReference type="ARBA" id="ARBA00022670"/>
    </source>
</evidence>
<dbReference type="Gene3D" id="2.30.42.10">
    <property type="match status" value="2"/>
</dbReference>
<dbReference type="EC" id="3.4.24.-" evidence="11"/>
<dbReference type="RefSeq" id="WP_049724497.1">
    <property type="nucleotide sequence ID" value="NZ_CP012154.1"/>
</dbReference>
<evidence type="ECO:0000256" key="7">
    <source>
        <dbReference type="ARBA" id="ARBA00022833"/>
    </source>
</evidence>
<evidence type="ECO:0000313" key="12">
    <source>
        <dbReference type="EMBL" id="AKS40817.1"/>
    </source>
</evidence>
<feature type="transmembrane region" description="Helical" evidence="11">
    <location>
        <begin position="97"/>
        <end position="119"/>
    </location>
</feature>
<dbReference type="PANTHER" id="PTHR42837">
    <property type="entry name" value="REGULATOR OF SIGMA-E PROTEASE RSEP"/>
    <property type="match status" value="1"/>
</dbReference>
<keyword evidence="11" id="KW-0479">Metal-binding</keyword>
<evidence type="ECO:0000256" key="11">
    <source>
        <dbReference type="RuleBase" id="RU362031"/>
    </source>
</evidence>
<keyword evidence="5 11" id="KW-0812">Transmembrane</keyword>
<dbReference type="InterPro" id="IPR004387">
    <property type="entry name" value="Pept_M50_Zn"/>
</dbReference>
<evidence type="ECO:0000313" key="13">
    <source>
        <dbReference type="Proteomes" id="UP000066624"/>
    </source>
</evidence>
<dbReference type="GO" id="GO:0004222">
    <property type="term" value="F:metalloendopeptidase activity"/>
    <property type="evidence" value="ECO:0007669"/>
    <property type="project" value="InterPro"/>
</dbReference>
<dbReference type="CDD" id="cd06163">
    <property type="entry name" value="S2P-M50_PDZ_RseP-like"/>
    <property type="match status" value="1"/>
</dbReference>
<dbReference type="OrthoDB" id="9782003at2"/>
<sequence>MDILGPIFWLIVALGLLVTFHEFGHYWVARRCGVRVLRFSVGFGQALWSRKAADGTEYQIAAIPLGGYVKMLDEREGPVDPGEREQAFNRKPVGQRIAIVAAGPAFNLIFALAAFWLMFVVGIPETRPVLGPTQGMATEAGLHEDDLIVEVDGQRVETWTHTLLSLIPPALDRRAIELTVEELDGDRRSVALPLDRLGADFDEENTLEHLGLSPWRPDLPPVIGEVSADSPAARAGLSAGDRILSINGVPVDGWQAVARLIPEQALGAEGQLLPLTLALENGGREWQIDITPELNEGRAVLGIQAPPPDEALQARFERSFTVLKLGPIDAAGESVAETGRLTAATLGILGRMITGKASLSNLSGPITIAQMAHSSARLGFSRFLFFLGLISLSLAIINLLPIPMLDGGHLLYYFIEILKGSPVSERTQIMGQYLGLLLVVSLMSLAIFNDILRVFT</sequence>
<dbReference type="PANTHER" id="PTHR42837:SF2">
    <property type="entry name" value="MEMBRANE METALLOPROTEASE ARASP2, CHLOROPLASTIC-RELATED"/>
    <property type="match status" value="1"/>
</dbReference>
<dbReference type="STRING" id="1579979.WM2015_435"/>
<protein>
    <recommendedName>
        <fullName evidence="11">Zinc metalloprotease</fullName>
        <ecNumber evidence="11">3.4.24.-</ecNumber>
    </recommendedName>
</protein>
<dbReference type="AlphaFoldDB" id="A0A0K0XT68"/>
<organism evidence="12 13">
    <name type="scientific">Wenzhouxiangella marina</name>
    <dbReference type="NCBI Taxonomy" id="1579979"/>
    <lineage>
        <taxon>Bacteria</taxon>
        <taxon>Pseudomonadati</taxon>
        <taxon>Pseudomonadota</taxon>
        <taxon>Gammaproteobacteria</taxon>
        <taxon>Chromatiales</taxon>
        <taxon>Wenzhouxiangellaceae</taxon>
        <taxon>Wenzhouxiangella</taxon>
    </lineage>
</organism>
<dbReference type="KEGG" id="wma:WM2015_435"/>
<dbReference type="EMBL" id="CP012154">
    <property type="protein sequence ID" value="AKS40817.1"/>
    <property type="molecule type" value="Genomic_DNA"/>
</dbReference>
<dbReference type="PROSITE" id="PS50106">
    <property type="entry name" value="PDZ"/>
    <property type="match status" value="1"/>
</dbReference>
<evidence type="ECO:0000256" key="1">
    <source>
        <dbReference type="ARBA" id="ARBA00001947"/>
    </source>
</evidence>
<dbReference type="Proteomes" id="UP000066624">
    <property type="component" value="Chromosome"/>
</dbReference>
<dbReference type="NCBIfam" id="TIGR00054">
    <property type="entry name" value="RIP metalloprotease RseP"/>
    <property type="match status" value="1"/>
</dbReference>
<dbReference type="CDD" id="cd23081">
    <property type="entry name" value="cpPDZ_EcRseP-like"/>
    <property type="match status" value="1"/>
</dbReference>
<evidence type="ECO:0000256" key="10">
    <source>
        <dbReference type="ARBA" id="ARBA00023136"/>
    </source>
</evidence>